<dbReference type="EMBL" id="LT981265">
    <property type="protein sequence ID" value="SPC34342.1"/>
    <property type="molecule type" value="Genomic_DNA"/>
</dbReference>
<keyword evidence="1" id="KW-0472">Membrane</keyword>
<keyword evidence="1" id="KW-0812">Transmembrane</keyword>
<reference evidence="3" key="1">
    <citation type="submission" date="2018-01" db="EMBL/GenBank/DDBJ databases">
        <authorList>
            <person name="Kerou L M."/>
        </authorList>
    </citation>
    <scope>NUCLEOTIDE SEQUENCE [LARGE SCALE GENOMIC DNA]</scope>
    <source>
        <strain evidence="3">SCU2</strain>
    </source>
</reference>
<organism evidence="2 3">
    <name type="scientific">Candidatus Nitrosocaldus cavascurensis</name>
    <dbReference type="NCBI Taxonomy" id="2058097"/>
    <lineage>
        <taxon>Archaea</taxon>
        <taxon>Nitrososphaerota</taxon>
        <taxon>Nitrososphaeria</taxon>
        <taxon>Candidatus Nitrosocaldales</taxon>
        <taxon>Candidatus Nitrosocaldaceae</taxon>
        <taxon>Candidatus Nitrosocaldus</taxon>
    </lineage>
</organism>
<name>A0A2K5ARR6_9ARCH</name>
<dbReference type="Proteomes" id="UP000236248">
    <property type="component" value="Chromosome NCAV"/>
</dbReference>
<sequence>MSTDEAYIYYILQKVNGYPLLVSIHTIPAKYDSSIARQIFYVYEEDRVYIAYESEPRIFGSFFYHVLINLQYILVITITVCIIALLLASRGHA</sequence>
<dbReference type="RefSeq" id="WP_103286989.1">
    <property type="nucleotide sequence ID" value="NZ_LT981265.1"/>
</dbReference>
<dbReference type="GeneID" id="41595181"/>
<proteinExistence type="predicted"/>
<feature type="transmembrane region" description="Helical" evidence="1">
    <location>
        <begin position="62"/>
        <end position="88"/>
    </location>
</feature>
<dbReference type="KEGG" id="ncv:NCAV_1175"/>
<keyword evidence="1" id="KW-1133">Transmembrane helix</keyword>
<protein>
    <submittedName>
        <fullName evidence="2">Uncharacterized protein</fullName>
    </submittedName>
</protein>
<evidence type="ECO:0000313" key="3">
    <source>
        <dbReference type="Proteomes" id="UP000236248"/>
    </source>
</evidence>
<evidence type="ECO:0000256" key="1">
    <source>
        <dbReference type="SAM" id="Phobius"/>
    </source>
</evidence>
<gene>
    <name evidence="2" type="ORF">NCAV_1175</name>
</gene>
<accession>A0A2K5ARR6</accession>
<evidence type="ECO:0000313" key="2">
    <source>
        <dbReference type="EMBL" id="SPC34342.1"/>
    </source>
</evidence>
<keyword evidence="3" id="KW-1185">Reference proteome</keyword>
<dbReference type="AlphaFoldDB" id="A0A2K5ARR6"/>